<dbReference type="AlphaFoldDB" id="A0A431UWP2"/>
<reference evidence="3 4" key="1">
    <citation type="submission" date="2018-12" db="EMBL/GenBank/DDBJ databases">
        <authorList>
            <person name="Yu L."/>
        </authorList>
    </citation>
    <scope>NUCLEOTIDE SEQUENCE [LARGE SCALE GENOMIC DNA]</scope>
    <source>
        <strain evidence="3 4">S5H2222</strain>
    </source>
</reference>
<keyword evidence="4" id="KW-1185">Reference proteome</keyword>
<evidence type="ECO:0000313" key="4">
    <source>
        <dbReference type="Proteomes" id="UP000276349"/>
    </source>
</evidence>
<evidence type="ECO:0000259" key="2">
    <source>
        <dbReference type="Pfam" id="PF26078"/>
    </source>
</evidence>
<gene>
    <name evidence="3" type="ORF">EKG35_02645</name>
</gene>
<dbReference type="EMBL" id="RXNR01000005">
    <property type="protein sequence ID" value="RTQ95600.1"/>
    <property type="molecule type" value="Genomic_DNA"/>
</dbReference>
<dbReference type="PANTHER" id="PTHR35862">
    <property type="entry name" value="FELS-2 PROPHAGE PROTEIN"/>
    <property type="match status" value="1"/>
</dbReference>
<dbReference type="PIRSF" id="PIRSF020481">
    <property type="entry name" value="BAP"/>
    <property type="match status" value="1"/>
</dbReference>
<comment type="caution">
    <text evidence="3">The sequence shown here is derived from an EMBL/GenBank/DDBJ whole genome shotgun (WGS) entry which is preliminary data.</text>
</comment>
<evidence type="ECO:0000313" key="3">
    <source>
        <dbReference type="EMBL" id="RTQ95600.1"/>
    </source>
</evidence>
<name>A0A431UWP2_9BACI</name>
<dbReference type="InterPro" id="IPR006949">
    <property type="entry name" value="Barrel_Baseplate_J-like"/>
</dbReference>
<proteinExistence type="predicted"/>
<feature type="domain" description="Baseplate protein J-like barrel" evidence="1">
    <location>
        <begin position="114"/>
        <end position="190"/>
    </location>
</feature>
<accession>A0A431UWP2</accession>
<dbReference type="InterPro" id="IPR052726">
    <property type="entry name" value="Phage_Baseplate_Hub"/>
</dbReference>
<feature type="domain" description="Baseplate J-like central" evidence="2">
    <location>
        <begin position="212"/>
        <end position="282"/>
    </location>
</feature>
<dbReference type="Pfam" id="PF26078">
    <property type="entry name" value="Baseplate_J_M"/>
    <property type="match status" value="1"/>
</dbReference>
<protein>
    <submittedName>
        <fullName evidence="3">Baseplate J protein</fullName>
    </submittedName>
</protein>
<sequence length="389" mass="43222">MSLNLNDLPEVNFIETDVNQILNDAIAGYEAAYFEQTGEVKKLYPGDPIRIFLYSQALKEMQLRVMLNDTAKQNLLKYARGANLKNLGAFFRTDQLEARAAKVLMRFVLSSARPTDETIPAGTRVSPGNEIYFATKENTVIPAGATFVDVLTECTQPGTIGNDFTPGQINILVDPLPYNATVENIETSGGGVEEESEENYKNRIHLAPEGFSTAGPEGAYEYFVRQYSPLVADVKVTSPSDGVIDIRVLLQYGQIPDQTFLDGLLEYLSAKNRRPLTDKVQVGAPEIVNYDLDVVYYLNSSDISVEQDLRNRVEAATDDYIIWQRSKIGRDINPSEAIAKMIFVGTQDNKQQRGAKRVEIVSPTYMTLNDNQVAVANIKTVTFGGFEDE</sequence>
<dbReference type="InterPro" id="IPR058531">
    <property type="entry name" value="Baseplate_J_M"/>
</dbReference>
<dbReference type="PANTHER" id="PTHR35862:SF1">
    <property type="entry name" value="FELS-2 PROPHAGE PROTEIN"/>
    <property type="match status" value="1"/>
</dbReference>
<dbReference type="Proteomes" id="UP000276349">
    <property type="component" value="Unassembled WGS sequence"/>
</dbReference>
<dbReference type="RefSeq" id="WP_126292768.1">
    <property type="nucleotide sequence ID" value="NZ_CP155468.1"/>
</dbReference>
<organism evidence="3 4">
    <name type="scientific">Lysinibacillus telephonicus</name>
    <dbReference type="NCBI Taxonomy" id="1714840"/>
    <lineage>
        <taxon>Bacteria</taxon>
        <taxon>Bacillati</taxon>
        <taxon>Bacillota</taxon>
        <taxon>Bacilli</taxon>
        <taxon>Bacillales</taxon>
        <taxon>Bacillaceae</taxon>
        <taxon>Lysinibacillus</taxon>
    </lineage>
</organism>
<dbReference type="OrthoDB" id="9793802at2"/>
<evidence type="ECO:0000259" key="1">
    <source>
        <dbReference type="Pfam" id="PF04865"/>
    </source>
</evidence>
<dbReference type="InterPro" id="IPR014507">
    <property type="entry name" value="Baseplate_assembly_J_pred"/>
</dbReference>
<dbReference type="Pfam" id="PF04865">
    <property type="entry name" value="Baseplate_J"/>
    <property type="match status" value="1"/>
</dbReference>